<sequence>MHARRPDACKKLTLGDVCFFLQEEWRTFESSRVHWTRERKALLSQVDELGTLARRQGGVIGLLERRIRMLEEALQHARSTGAGGADIAASGQTAPVSSSSGLVSGRAGSSGGVEDSPCSSKENEAPCAAECSANAPASPPLGQGGVSATCGDPEDNPGVARGSTGAACDAAARPLGRKSAQRSLVFGGGKKQASGAAHAADGSASAAAPPGQLTPPPGVPRMPPPPSRTRAAAASNRWASREHPVAAAAARWAAVRVAARSGCGGMWGLARGTRCSHTVRC</sequence>
<feature type="compositionally biased region" description="Polar residues" evidence="1">
    <location>
        <begin position="90"/>
        <end position="102"/>
    </location>
</feature>
<comment type="caution">
    <text evidence="3">The sequence shown here is derived from an EMBL/GenBank/DDBJ whole genome shotgun (WGS) entry which is preliminary data.</text>
</comment>
<dbReference type="Pfam" id="PF08232">
    <property type="entry name" value="Striatin"/>
    <property type="match status" value="1"/>
</dbReference>
<proteinExistence type="predicted"/>
<feature type="compositionally biased region" description="Low complexity" evidence="1">
    <location>
        <begin position="228"/>
        <end position="238"/>
    </location>
</feature>
<feature type="region of interest" description="Disordered" evidence="1">
    <location>
        <begin position="144"/>
        <end position="165"/>
    </location>
</feature>
<reference evidence="3 4" key="1">
    <citation type="journal article" date="2024" name="Nat. Commun.">
        <title>Phylogenomics reveals the evolutionary origins of lichenization in chlorophyte algae.</title>
        <authorList>
            <person name="Puginier C."/>
            <person name="Libourel C."/>
            <person name="Otte J."/>
            <person name="Skaloud P."/>
            <person name="Haon M."/>
            <person name="Grisel S."/>
            <person name="Petersen M."/>
            <person name="Berrin J.G."/>
            <person name="Delaux P.M."/>
            <person name="Dal Grande F."/>
            <person name="Keller J."/>
        </authorList>
    </citation>
    <scope>NUCLEOTIDE SEQUENCE [LARGE SCALE GENOMIC DNA]</scope>
    <source>
        <strain evidence="3 4">SAG 245.80</strain>
    </source>
</reference>
<dbReference type="AlphaFoldDB" id="A0AAW1QN77"/>
<feature type="compositionally biased region" description="Low complexity" evidence="1">
    <location>
        <begin position="191"/>
        <end position="211"/>
    </location>
</feature>
<evidence type="ECO:0000256" key="1">
    <source>
        <dbReference type="SAM" id="MobiDB-lite"/>
    </source>
</evidence>
<name>A0AAW1QN77_9CHLO</name>
<feature type="region of interest" description="Disordered" evidence="1">
    <location>
        <begin position="82"/>
        <end position="123"/>
    </location>
</feature>
<feature type="region of interest" description="Disordered" evidence="1">
    <location>
        <begin position="185"/>
        <end position="239"/>
    </location>
</feature>
<organism evidence="3 4">
    <name type="scientific">Elliptochloris bilobata</name>
    <dbReference type="NCBI Taxonomy" id="381761"/>
    <lineage>
        <taxon>Eukaryota</taxon>
        <taxon>Viridiplantae</taxon>
        <taxon>Chlorophyta</taxon>
        <taxon>core chlorophytes</taxon>
        <taxon>Trebouxiophyceae</taxon>
        <taxon>Trebouxiophyceae incertae sedis</taxon>
        <taxon>Elliptochloris clade</taxon>
        <taxon>Elliptochloris</taxon>
    </lineage>
</organism>
<evidence type="ECO:0000313" key="4">
    <source>
        <dbReference type="Proteomes" id="UP001445335"/>
    </source>
</evidence>
<dbReference type="InterPro" id="IPR013258">
    <property type="entry name" value="Striatin_N"/>
</dbReference>
<evidence type="ECO:0000313" key="3">
    <source>
        <dbReference type="EMBL" id="KAK9822847.1"/>
    </source>
</evidence>
<gene>
    <name evidence="3" type="ORF">WJX81_003151</name>
</gene>
<protein>
    <recommendedName>
        <fullName evidence="2">Striatin N-terminal domain-containing protein</fullName>
    </recommendedName>
</protein>
<dbReference type="EMBL" id="JALJOU010000082">
    <property type="protein sequence ID" value="KAK9822847.1"/>
    <property type="molecule type" value="Genomic_DNA"/>
</dbReference>
<feature type="domain" description="Striatin N-terminal" evidence="2">
    <location>
        <begin position="13"/>
        <end position="81"/>
    </location>
</feature>
<evidence type="ECO:0000259" key="2">
    <source>
        <dbReference type="Pfam" id="PF08232"/>
    </source>
</evidence>
<accession>A0AAW1QN77</accession>
<keyword evidence="4" id="KW-1185">Reference proteome</keyword>
<feature type="compositionally biased region" description="Pro residues" evidence="1">
    <location>
        <begin position="212"/>
        <end position="227"/>
    </location>
</feature>
<dbReference type="Proteomes" id="UP001445335">
    <property type="component" value="Unassembled WGS sequence"/>
</dbReference>